<evidence type="ECO:0000313" key="3">
    <source>
        <dbReference type="Proteomes" id="UP000199630"/>
    </source>
</evidence>
<reference evidence="3" key="1">
    <citation type="submission" date="2016-10" db="EMBL/GenBank/DDBJ databases">
        <authorList>
            <person name="Varghese N."/>
            <person name="Submissions S."/>
        </authorList>
    </citation>
    <scope>NUCLEOTIDE SEQUENCE [LARGE SCALE GENOMIC DNA]</scope>
    <source>
        <strain evidence="3">DSM 26471</strain>
    </source>
</reference>
<name>A0A1I3W161_9RHOB</name>
<dbReference type="Pfam" id="PF06568">
    <property type="entry name" value="YjiS-like"/>
    <property type="match status" value="1"/>
</dbReference>
<dbReference type="AlphaFoldDB" id="A0A1I3W161"/>
<evidence type="ECO:0000259" key="1">
    <source>
        <dbReference type="Pfam" id="PF06568"/>
    </source>
</evidence>
<feature type="domain" description="YjiS-like" evidence="1">
    <location>
        <begin position="27"/>
        <end position="58"/>
    </location>
</feature>
<keyword evidence="3" id="KW-1185">Reference proteome</keyword>
<sequence>MMTLTKPMSSTVSSSSKGLTTSFFSGFSAYRNAMKTRKALEALSDHELNDIGLTRGDIARVAEGGFRRG</sequence>
<gene>
    <name evidence="2" type="ORF">SAMN04487991_3519</name>
</gene>
<accession>A0A1I3W161</accession>
<organism evidence="2 3">
    <name type="scientific">Celeribacter neptunius</name>
    <dbReference type="NCBI Taxonomy" id="588602"/>
    <lineage>
        <taxon>Bacteria</taxon>
        <taxon>Pseudomonadati</taxon>
        <taxon>Pseudomonadota</taxon>
        <taxon>Alphaproteobacteria</taxon>
        <taxon>Rhodobacterales</taxon>
        <taxon>Roseobacteraceae</taxon>
        <taxon>Celeribacter</taxon>
    </lineage>
</organism>
<protein>
    <submittedName>
        <fullName evidence="2">Uncharacterized conserved protein YjiS, DUF1127 family</fullName>
    </submittedName>
</protein>
<dbReference type="InterPro" id="IPR009506">
    <property type="entry name" value="YjiS-like"/>
</dbReference>
<evidence type="ECO:0000313" key="2">
    <source>
        <dbReference type="EMBL" id="SFK01160.1"/>
    </source>
</evidence>
<proteinExistence type="predicted"/>
<dbReference type="Proteomes" id="UP000199630">
    <property type="component" value="Unassembled WGS sequence"/>
</dbReference>
<dbReference type="EMBL" id="FORH01000008">
    <property type="protein sequence ID" value="SFK01160.1"/>
    <property type="molecule type" value="Genomic_DNA"/>
</dbReference>
<dbReference type="OrthoDB" id="8116725at2"/>
<dbReference type="RefSeq" id="WP_143093123.1">
    <property type="nucleotide sequence ID" value="NZ_FORH01000008.1"/>
</dbReference>